<sequence>MSNTTRWIFMEKQNTKTNEKDQNISIEKIGAKIEEVKNNTSVLADKQNTISKVEVNTAFPKFKKETFGSNQINFNFYNISYYRTSNIDNTSTEDNFWIILYTLNQKKYLIINKNSGALTLLRKIFGFKGRNEIAQVPHGIDSRIIIWLISMVYNSSADYTNSDKILSIDSINGFKGNTEDLLNTVSADGSGIMNILSTLSFLLESSSLRQIRLTLSFGEHKNLELKIDVNNTIESNEDKYRGIFLIDEESTTDSVIYNQYLLIYNEIIPLIRQWFNESQDDEEENLTEEDWWKKFYKNFLIQVSDDLKNKVDEKRKRL</sequence>
<gene>
    <name evidence="1" type="ORF">CCE30_08585</name>
</gene>
<reference evidence="1 2" key="1">
    <citation type="submission" date="2017-05" db="EMBL/GenBank/DDBJ databases">
        <authorList>
            <person name="Oh N.-S."/>
        </authorList>
    </citation>
    <scope>NUCLEOTIDE SEQUENCE [LARGE SCALE GENOMIC DNA]</scope>
    <source>
        <strain evidence="1 2">4M13</strain>
    </source>
</reference>
<proteinExistence type="predicted"/>
<protein>
    <submittedName>
        <fullName evidence="1">Uncharacterized protein</fullName>
    </submittedName>
</protein>
<dbReference type="EMBL" id="CP021427">
    <property type="protein sequence ID" value="ART98948.1"/>
    <property type="molecule type" value="Genomic_DNA"/>
</dbReference>
<dbReference type="AlphaFoldDB" id="A0AB33CC91"/>
<evidence type="ECO:0000313" key="2">
    <source>
        <dbReference type="Proteomes" id="UP000195798"/>
    </source>
</evidence>
<dbReference type="RefSeq" id="WP_065169746.1">
    <property type="nucleotide sequence ID" value="NZ_CP021427.1"/>
</dbReference>
<accession>A0AB33CC91</accession>
<name>A0AB33CC91_LACGS</name>
<organism evidence="1 2">
    <name type="scientific">Lactobacillus gasseri</name>
    <dbReference type="NCBI Taxonomy" id="1596"/>
    <lineage>
        <taxon>Bacteria</taxon>
        <taxon>Bacillati</taxon>
        <taxon>Bacillota</taxon>
        <taxon>Bacilli</taxon>
        <taxon>Lactobacillales</taxon>
        <taxon>Lactobacillaceae</taxon>
        <taxon>Lactobacillus</taxon>
    </lineage>
</organism>
<evidence type="ECO:0000313" key="1">
    <source>
        <dbReference type="EMBL" id="ART98948.1"/>
    </source>
</evidence>
<dbReference type="Proteomes" id="UP000195798">
    <property type="component" value="Chromosome"/>
</dbReference>